<gene>
    <name evidence="2" type="ORF">SCLAV_p0282</name>
</gene>
<feature type="compositionally biased region" description="Gly residues" evidence="1">
    <location>
        <begin position="142"/>
        <end position="154"/>
    </location>
</feature>
<dbReference type="Proteomes" id="UP000002357">
    <property type="component" value="Plasmid pSCL4"/>
</dbReference>
<keyword evidence="2" id="KW-0614">Plasmid</keyword>
<geneLocation type="plasmid" evidence="2 3">
    <name>pSCL4</name>
</geneLocation>
<evidence type="ECO:0000313" key="3">
    <source>
        <dbReference type="Proteomes" id="UP000002357"/>
    </source>
</evidence>
<accession>D5SIN0</accession>
<proteinExistence type="predicted"/>
<feature type="compositionally biased region" description="Low complexity" evidence="1">
    <location>
        <begin position="38"/>
        <end position="49"/>
    </location>
</feature>
<reference evidence="2 3" key="1">
    <citation type="journal article" date="2010" name="Genome Biol. Evol.">
        <title>The sequence of a 1.8-mb bacterial linear plasmid reveals a rich evolutionary reservoir of secondary metabolic pathways.</title>
        <authorList>
            <person name="Medema M.H."/>
            <person name="Trefzer A."/>
            <person name="Kovalchuk A."/>
            <person name="van den Berg M."/>
            <person name="Mueller U."/>
            <person name="Heijne W."/>
            <person name="Wu L."/>
            <person name="Alam M.T."/>
            <person name="Ronning C.M."/>
            <person name="Nierman W.C."/>
            <person name="Bovenberg R.A.L."/>
            <person name="Breitling R."/>
            <person name="Takano E."/>
        </authorList>
    </citation>
    <scope>NUCLEOTIDE SEQUENCE [LARGE SCALE GENOMIC DNA]</scope>
    <source>
        <strain evidence="3">ATCC 27064 / DSM 738 / JCM 4710 / NBRC 13307 / NCIMB 12785 / NRRL 3585 / VKM Ac-602</strain>
        <plasmid evidence="2">pSCL4</plasmid>
    </source>
</reference>
<protein>
    <submittedName>
        <fullName evidence="2">Uncharacterized protein</fullName>
    </submittedName>
</protein>
<dbReference type="AlphaFoldDB" id="D5SIN0"/>
<name>D5SIN0_STRCL</name>
<feature type="compositionally biased region" description="Basic and acidic residues" evidence="1">
    <location>
        <begin position="69"/>
        <end position="80"/>
    </location>
</feature>
<sequence length="154" mass="15877">MRTFARRSQVSKRPVCRGRSGSRPATPPTPRSPPRTPSSPSTPSLSCTPCAAVPGTTHSLGRSPRLPAGRREASTVHDHGATGPDTPVCLRLVSEHGDALTEVCRAAEHTRQVAADVLGPTRPAATRPGHSGARCGRTGRAPGLGGRLSTPDGG</sequence>
<organism evidence="2 3">
    <name type="scientific">Streptomyces clavuligerus</name>
    <dbReference type="NCBI Taxonomy" id="1901"/>
    <lineage>
        <taxon>Bacteria</taxon>
        <taxon>Bacillati</taxon>
        <taxon>Actinomycetota</taxon>
        <taxon>Actinomycetes</taxon>
        <taxon>Kitasatosporales</taxon>
        <taxon>Streptomycetaceae</taxon>
        <taxon>Streptomyces</taxon>
    </lineage>
</organism>
<feature type="region of interest" description="Disordered" evidence="1">
    <location>
        <begin position="1"/>
        <end position="87"/>
    </location>
</feature>
<evidence type="ECO:0000313" key="2">
    <source>
        <dbReference type="EMBL" id="EFG03773.2"/>
    </source>
</evidence>
<evidence type="ECO:0000256" key="1">
    <source>
        <dbReference type="SAM" id="MobiDB-lite"/>
    </source>
</evidence>
<feature type="region of interest" description="Disordered" evidence="1">
    <location>
        <begin position="116"/>
        <end position="154"/>
    </location>
</feature>
<dbReference type="EMBL" id="CM000914">
    <property type="protein sequence ID" value="EFG03773.2"/>
    <property type="molecule type" value="Genomic_DNA"/>
</dbReference>
<feature type="compositionally biased region" description="Pro residues" evidence="1">
    <location>
        <begin position="25"/>
        <end position="37"/>
    </location>
</feature>
<keyword evidence="3" id="KW-1185">Reference proteome</keyword>